<evidence type="ECO:0000313" key="5">
    <source>
        <dbReference type="EMBL" id="TMP38391.1"/>
    </source>
</evidence>
<dbReference type="PANTHER" id="PTHR42535:SF2">
    <property type="entry name" value="CHROMOSOME UNDETERMINED SCAFFOLD_146, WHOLE GENOME SHOTGUN SEQUENCE"/>
    <property type="match status" value="1"/>
</dbReference>
<organism evidence="5 6">
    <name type="scientific">Pseudoalteromonas rubra</name>
    <dbReference type="NCBI Taxonomy" id="43658"/>
    <lineage>
        <taxon>Bacteria</taxon>
        <taxon>Pseudomonadati</taxon>
        <taxon>Pseudomonadota</taxon>
        <taxon>Gammaproteobacteria</taxon>
        <taxon>Alteromonadales</taxon>
        <taxon>Pseudoalteromonadaceae</taxon>
        <taxon>Pseudoalteromonas</taxon>
    </lineage>
</organism>
<dbReference type="InterPro" id="IPR013320">
    <property type="entry name" value="ConA-like_dom_sf"/>
</dbReference>
<protein>
    <recommendedName>
        <fullName evidence="4">LamG-like jellyroll fold domain-containing protein</fullName>
    </recommendedName>
</protein>
<feature type="transmembrane region" description="Helical" evidence="3">
    <location>
        <begin position="76"/>
        <end position="100"/>
    </location>
</feature>
<evidence type="ECO:0000256" key="1">
    <source>
        <dbReference type="ARBA" id="ARBA00022729"/>
    </source>
</evidence>
<evidence type="ECO:0000313" key="6">
    <source>
        <dbReference type="Proteomes" id="UP000306719"/>
    </source>
</evidence>
<evidence type="ECO:0000259" key="4">
    <source>
        <dbReference type="SMART" id="SM00560"/>
    </source>
</evidence>
<evidence type="ECO:0000256" key="2">
    <source>
        <dbReference type="ARBA" id="ARBA00023157"/>
    </source>
</evidence>
<keyword evidence="3" id="KW-1133">Transmembrane helix</keyword>
<keyword evidence="1" id="KW-0732">Signal</keyword>
<dbReference type="SUPFAM" id="SSF49899">
    <property type="entry name" value="Concanavalin A-like lectins/glucanases"/>
    <property type="match status" value="1"/>
</dbReference>
<feature type="domain" description="LamG-like jellyroll fold" evidence="4">
    <location>
        <begin position="154"/>
        <end position="292"/>
    </location>
</feature>
<keyword evidence="3" id="KW-0472">Membrane</keyword>
<keyword evidence="3" id="KW-0812">Transmembrane</keyword>
<reference evidence="5 6" key="1">
    <citation type="submission" date="2018-01" db="EMBL/GenBank/DDBJ databases">
        <authorList>
            <person name="Paulsen S."/>
            <person name="Gram L.K."/>
        </authorList>
    </citation>
    <scope>NUCLEOTIDE SEQUENCE [LARGE SCALE GENOMIC DNA]</scope>
    <source>
        <strain evidence="5 6">S2599</strain>
    </source>
</reference>
<reference evidence="6" key="2">
    <citation type="submission" date="2019-06" db="EMBL/GenBank/DDBJ databases">
        <title>Co-occurence of chitin degradation, pigmentation and bioactivity in marine Pseudoalteromonas.</title>
        <authorList>
            <person name="Sonnenschein E.C."/>
            <person name="Bech P.K."/>
        </authorList>
    </citation>
    <scope>NUCLEOTIDE SEQUENCE [LARGE SCALE GENOMIC DNA]</scope>
    <source>
        <strain evidence="6">S2599</strain>
    </source>
</reference>
<dbReference type="Proteomes" id="UP000306719">
    <property type="component" value="Unassembled WGS sequence"/>
</dbReference>
<sequence length="458" mass="50945">MASRQTRPETLCQNAKVELFMLLFCFTLYTSSYQNESRKTSNGYTALCNRVTQLTVTGTFSLIKGIDKMQQITRHLCLVLLFMANSALANVSSSGLVAYWPGTTGNDASVNNHYAYLQGGSAFQAGKYGMGFYFDGVNGHVRIEDSDAWHFADHDFTISFWLNPYAYNSEYTRVLTQWQWNGGSNRAWEMYIHNSKLTFSAKGAFSLTSNRAIALNQWQLITLVRENGVATLYIDGVADTSVTNAGAMMNNSATALLMGAVMDRDGVTAHAGDMFHGKMDEVRVYHRALNETEIDSLANPYPADPVSWQPEPNTTSHYYPAASNCDMEYEAVTPIAHAYRGSYKVQRGSTMSCVLPVNPGKFVERIVLDHNPHEMASKLCRVGFMHASYATTAQNTNAMTLTKDGGVVDVWVYEDLGSETGYNNGHPHNALVLTCYHEPFTGDSWIRYGVIRVDYAVE</sequence>
<dbReference type="OrthoDB" id="338827at2"/>
<name>A0A5S3X3L6_9GAMM</name>
<accession>A0A5S3X3L6</accession>
<dbReference type="Gene3D" id="2.60.120.200">
    <property type="match status" value="1"/>
</dbReference>
<keyword evidence="2" id="KW-1015">Disulfide bond</keyword>
<gene>
    <name evidence="5" type="ORF">CWB98_06565</name>
</gene>
<dbReference type="Pfam" id="PF13385">
    <property type="entry name" value="Laminin_G_3"/>
    <property type="match status" value="1"/>
</dbReference>
<comment type="caution">
    <text evidence="5">The sequence shown here is derived from an EMBL/GenBank/DDBJ whole genome shotgun (WGS) entry which is preliminary data.</text>
</comment>
<proteinExistence type="predicted"/>
<dbReference type="PANTHER" id="PTHR42535">
    <property type="entry name" value="OOKINETE PROTEIN, PUTATIVE-RELATED"/>
    <property type="match status" value="1"/>
</dbReference>
<dbReference type="InterPro" id="IPR006558">
    <property type="entry name" value="LamG-like"/>
</dbReference>
<dbReference type="SMART" id="SM00560">
    <property type="entry name" value="LamGL"/>
    <property type="match status" value="1"/>
</dbReference>
<dbReference type="AlphaFoldDB" id="A0A5S3X3L6"/>
<evidence type="ECO:0000256" key="3">
    <source>
        <dbReference type="SAM" id="Phobius"/>
    </source>
</evidence>
<dbReference type="EMBL" id="PNCJ01000009">
    <property type="protein sequence ID" value="TMP38391.1"/>
    <property type="molecule type" value="Genomic_DNA"/>
</dbReference>